<organism evidence="1 2">
    <name type="scientific">Smallanthus sonchifolius</name>
    <dbReference type="NCBI Taxonomy" id="185202"/>
    <lineage>
        <taxon>Eukaryota</taxon>
        <taxon>Viridiplantae</taxon>
        <taxon>Streptophyta</taxon>
        <taxon>Embryophyta</taxon>
        <taxon>Tracheophyta</taxon>
        <taxon>Spermatophyta</taxon>
        <taxon>Magnoliopsida</taxon>
        <taxon>eudicotyledons</taxon>
        <taxon>Gunneridae</taxon>
        <taxon>Pentapetalae</taxon>
        <taxon>asterids</taxon>
        <taxon>campanulids</taxon>
        <taxon>Asterales</taxon>
        <taxon>Asteraceae</taxon>
        <taxon>Asteroideae</taxon>
        <taxon>Heliantheae alliance</taxon>
        <taxon>Millerieae</taxon>
        <taxon>Smallanthus</taxon>
    </lineage>
</organism>
<accession>A0ACB9IB76</accession>
<reference evidence="1 2" key="2">
    <citation type="journal article" date="2022" name="Mol. Ecol. Resour.">
        <title>The genomes of chicory, endive, great burdock and yacon provide insights into Asteraceae paleo-polyploidization history and plant inulin production.</title>
        <authorList>
            <person name="Fan W."/>
            <person name="Wang S."/>
            <person name="Wang H."/>
            <person name="Wang A."/>
            <person name="Jiang F."/>
            <person name="Liu H."/>
            <person name="Zhao H."/>
            <person name="Xu D."/>
            <person name="Zhang Y."/>
        </authorList>
    </citation>
    <scope>NUCLEOTIDE SEQUENCE [LARGE SCALE GENOMIC DNA]</scope>
    <source>
        <strain evidence="2">cv. Yunnan</strain>
        <tissue evidence="1">Leaves</tissue>
    </source>
</reference>
<proteinExistence type="predicted"/>
<sequence length="68" mass="8039">MPTLMNVWGRCKLYHLFINTSSIDSVIWFSLFPTQNLSQNAHLNISKFILSIKFFSLNFRDHSIKTFE</sequence>
<dbReference type="EMBL" id="CM042026">
    <property type="protein sequence ID" value="KAI3804736.1"/>
    <property type="molecule type" value="Genomic_DNA"/>
</dbReference>
<protein>
    <submittedName>
        <fullName evidence="1">Uncharacterized protein</fullName>
    </submittedName>
</protein>
<evidence type="ECO:0000313" key="1">
    <source>
        <dbReference type="EMBL" id="KAI3804736.1"/>
    </source>
</evidence>
<reference evidence="2" key="1">
    <citation type="journal article" date="2022" name="Mol. Ecol. Resour.">
        <title>The genomes of chicory, endive, great burdock and yacon provide insights into Asteraceae palaeo-polyploidization history and plant inulin production.</title>
        <authorList>
            <person name="Fan W."/>
            <person name="Wang S."/>
            <person name="Wang H."/>
            <person name="Wang A."/>
            <person name="Jiang F."/>
            <person name="Liu H."/>
            <person name="Zhao H."/>
            <person name="Xu D."/>
            <person name="Zhang Y."/>
        </authorList>
    </citation>
    <scope>NUCLEOTIDE SEQUENCE [LARGE SCALE GENOMIC DNA]</scope>
    <source>
        <strain evidence="2">cv. Yunnan</strain>
    </source>
</reference>
<evidence type="ECO:0000313" key="2">
    <source>
        <dbReference type="Proteomes" id="UP001056120"/>
    </source>
</evidence>
<keyword evidence="2" id="KW-1185">Reference proteome</keyword>
<dbReference type="Proteomes" id="UP001056120">
    <property type="component" value="Linkage Group LG09"/>
</dbReference>
<gene>
    <name evidence="1" type="ORF">L1987_26517</name>
</gene>
<name>A0ACB9IB76_9ASTR</name>
<comment type="caution">
    <text evidence="1">The sequence shown here is derived from an EMBL/GenBank/DDBJ whole genome shotgun (WGS) entry which is preliminary data.</text>
</comment>